<proteinExistence type="predicted"/>
<protein>
    <submittedName>
        <fullName evidence="2">Uncharacterized protein</fullName>
    </submittedName>
</protein>
<dbReference type="KEGG" id="npi:G7071_16365"/>
<evidence type="ECO:0000256" key="1">
    <source>
        <dbReference type="SAM" id="MobiDB-lite"/>
    </source>
</evidence>
<name>A0A6G7YJ41_9ACTN</name>
<dbReference type="RefSeq" id="WP_166320447.1">
    <property type="nucleotide sequence ID" value="NZ_CP049866.1"/>
</dbReference>
<dbReference type="AlphaFoldDB" id="A0A6G7YJ41"/>
<dbReference type="Proteomes" id="UP000502035">
    <property type="component" value="Chromosome"/>
</dbReference>
<feature type="compositionally biased region" description="Basic and acidic residues" evidence="1">
    <location>
        <begin position="47"/>
        <end position="65"/>
    </location>
</feature>
<sequence length="100" mass="10616">MLAHPPSPYVAAIDPCLGLLRTVLEPWEVAQIEVATRLVWGSTTTPMDRRGGREAPGEIGQDRADGTAASLRPKVLVVAAALALAAGVLRRHPRFSAAPR</sequence>
<feature type="region of interest" description="Disordered" evidence="1">
    <location>
        <begin position="43"/>
        <end position="65"/>
    </location>
</feature>
<accession>A0A6G7YJ41</accession>
<evidence type="ECO:0000313" key="2">
    <source>
        <dbReference type="EMBL" id="QIK76763.1"/>
    </source>
</evidence>
<gene>
    <name evidence="2" type="ORF">G7071_16365</name>
</gene>
<reference evidence="2 3" key="1">
    <citation type="submission" date="2020-03" db="EMBL/GenBank/DDBJ databases">
        <title>Nocardioides sp. nov., isolated from fish.</title>
        <authorList>
            <person name="Hyun D.-W."/>
            <person name="Bae J.-W."/>
        </authorList>
    </citation>
    <scope>NUCLEOTIDE SEQUENCE [LARGE SCALE GENOMIC DNA]</scope>
    <source>
        <strain evidence="2 3">HDW12A</strain>
    </source>
</reference>
<dbReference type="EMBL" id="CP049866">
    <property type="protein sequence ID" value="QIK76763.1"/>
    <property type="molecule type" value="Genomic_DNA"/>
</dbReference>
<evidence type="ECO:0000313" key="3">
    <source>
        <dbReference type="Proteomes" id="UP000502035"/>
    </source>
</evidence>
<keyword evidence="3" id="KW-1185">Reference proteome</keyword>
<organism evidence="2 3">
    <name type="scientific">Nocardioides piscis</name>
    <dbReference type="NCBI Taxonomy" id="2714938"/>
    <lineage>
        <taxon>Bacteria</taxon>
        <taxon>Bacillati</taxon>
        <taxon>Actinomycetota</taxon>
        <taxon>Actinomycetes</taxon>
        <taxon>Propionibacteriales</taxon>
        <taxon>Nocardioidaceae</taxon>
        <taxon>Nocardioides</taxon>
    </lineage>
</organism>